<name>A0A158AKJ7_9BURK</name>
<evidence type="ECO:0000256" key="4">
    <source>
        <dbReference type="ARBA" id="ARBA00023136"/>
    </source>
</evidence>
<dbReference type="EMBL" id="FCOJ02000014">
    <property type="protein sequence ID" value="SAK58343.1"/>
    <property type="molecule type" value="Genomic_DNA"/>
</dbReference>
<keyword evidence="3" id="KW-1133">Transmembrane helix</keyword>
<comment type="subcellular location">
    <subcellularLocation>
        <location evidence="1">Membrane</location>
        <topology evidence="1">Single-pass membrane protein</topology>
    </subcellularLocation>
</comment>
<keyword evidence="4" id="KW-0472">Membrane</keyword>
<dbReference type="AlphaFoldDB" id="A0A158AKJ7"/>
<reference evidence="6" key="1">
    <citation type="submission" date="2016-01" db="EMBL/GenBank/DDBJ databases">
        <authorList>
            <person name="Peeters C."/>
        </authorList>
    </citation>
    <scope>NUCLEOTIDE SEQUENCE [LARGE SCALE GENOMIC DNA]</scope>
    <source>
        <strain evidence="6">LMG 29325</strain>
    </source>
</reference>
<accession>A0A158AKJ7</accession>
<dbReference type="GO" id="GO:0016020">
    <property type="term" value="C:membrane"/>
    <property type="evidence" value="ECO:0007669"/>
    <property type="project" value="UniProtKB-SubCell"/>
</dbReference>
<gene>
    <name evidence="6" type="ORF">AWB82_02511</name>
</gene>
<keyword evidence="2" id="KW-0812">Transmembrane</keyword>
<evidence type="ECO:0000313" key="6">
    <source>
        <dbReference type="EMBL" id="SAK58343.1"/>
    </source>
</evidence>
<sequence>MKASAASLAPARVQAHESVALAHFAATTIEVTPISLLPAMSAPRSCCAAFALFLALTMCACTITPPPSVVAARAPAPAVSGQTLDDYKARIAQRIFERNPSLVLKGTPQAMLRSFVLVSFTVDRGGRLVESSVYRTNGDDEAEATALASLRRASPLPAPPARLLNGKGQLELFEGWMFNDNGQFQLQTSHSPQATAID</sequence>
<dbReference type="PROSITE" id="PS52015">
    <property type="entry name" value="TONB_CTD"/>
    <property type="match status" value="1"/>
</dbReference>
<evidence type="ECO:0000313" key="7">
    <source>
        <dbReference type="Proteomes" id="UP000054596"/>
    </source>
</evidence>
<dbReference type="InterPro" id="IPR037682">
    <property type="entry name" value="TonB_C"/>
</dbReference>
<proteinExistence type="predicted"/>
<comment type="caution">
    <text evidence="6">The sequence shown here is derived from an EMBL/GenBank/DDBJ whole genome shotgun (WGS) entry which is preliminary data.</text>
</comment>
<organism evidence="6 7">
    <name type="scientific">Caballeronia glebae</name>
    <dbReference type="NCBI Taxonomy" id="1777143"/>
    <lineage>
        <taxon>Bacteria</taxon>
        <taxon>Pseudomonadati</taxon>
        <taxon>Pseudomonadota</taxon>
        <taxon>Betaproteobacteria</taxon>
        <taxon>Burkholderiales</taxon>
        <taxon>Burkholderiaceae</taxon>
        <taxon>Caballeronia</taxon>
    </lineage>
</organism>
<evidence type="ECO:0000256" key="3">
    <source>
        <dbReference type="ARBA" id="ARBA00022989"/>
    </source>
</evidence>
<evidence type="ECO:0000259" key="5">
    <source>
        <dbReference type="PROSITE" id="PS52015"/>
    </source>
</evidence>
<keyword evidence="7" id="KW-1185">Reference proteome</keyword>
<dbReference type="Gene3D" id="3.30.1150.10">
    <property type="match status" value="1"/>
</dbReference>
<dbReference type="InterPro" id="IPR006260">
    <property type="entry name" value="TonB/TolA_C"/>
</dbReference>
<evidence type="ECO:0000256" key="1">
    <source>
        <dbReference type="ARBA" id="ARBA00004167"/>
    </source>
</evidence>
<dbReference type="SUPFAM" id="SSF74653">
    <property type="entry name" value="TolA/TonB C-terminal domain"/>
    <property type="match status" value="1"/>
</dbReference>
<dbReference type="Pfam" id="PF13103">
    <property type="entry name" value="TonB_2"/>
    <property type="match status" value="1"/>
</dbReference>
<protein>
    <submittedName>
        <fullName evidence="6">TonB family protein</fullName>
    </submittedName>
</protein>
<feature type="domain" description="TonB C-terminal" evidence="5">
    <location>
        <begin position="88"/>
        <end position="187"/>
    </location>
</feature>
<dbReference type="NCBIfam" id="TIGR01352">
    <property type="entry name" value="tonB_Cterm"/>
    <property type="match status" value="1"/>
</dbReference>
<dbReference type="Proteomes" id="UP000054596">
    <property type="component" value="Unassembled WGS sequence"/>
</dbReference>
<dbReference type="GO" id="GO:0055085">
    <property type="term" value="P:transmembrane transport"/>
    <property type="evidence" value="ECO:0007669"/>
    <property type="project" value="InterPro"/>
</dbReference>
<evidence type="ECO:0000256" key="2">
    <source>
        <dbReference type="ARBA" id="ARBA00022692"/>
    </source>
</evidence>
<dbReference type="STRING" id="1777143.AWB82_02511"/>